<dbReference type="Gene3D" id="3.30.300.30">
    <property type="match status" value="1"/>
</dbReference>
<dbReference type="InterPro" id="IPR009081">
    <property type="entry name" value="PP-bd_ACP"/>
</dbReference>
<dbReference type="Pfam" id="PF00501">
    <property type="entry name" value="AMP-binding"/>
    <property type="match status" value="1"/>
</dbReference>
<protein>
    <submittedName>
        <fullName evidence="4">Male sterility protein</fullName>
    </submittedName>
</protein>
<dbReference type="PANTHER" id="PTHR44845:SF6">
    <property type="entry name" value="BETA-ALANINE-ACTIVATING ENZYME"/>
    <property type="match status" value="1"/>
</dbReference>
<dbReference type="PROSITE" id="PS50075">
    <property type="entry name" value="CARRIER"/>
    <property type="match status" value="1"/>
</dbReference>
<proteinExistence type="predicted"/>
<evidence type="ECO:0000256" key="2">
    <source>
        <dbReference type="ARBA" id="ARBA00022553"/>
    </source>
</evidence>
<dbReference type="Gene3D" id="3.40.50.12780">
    <property type="entry name" value="N-terminal domain of ligase-like"/>
    <property type="match status" value="1"/>
</dbReference>
<evidence type="ECO:0000256" key="1">
    <source>
        <dbReference type="ARBA" id="ARBA00022450"/>
    </source>
</evidence>
<evidence type="ECO:0000313" key="5">
    <source>
        <dbReference type="Proteomes" id="UP000824596"/>
    </source>
</evidence>
<accession>A0A9P8SFN6</accession>
<dbReference type="PANTHER" id="PTHR44845">
    <property type="entry name" value="CARRIER DOMAIN-CONTAINING PROTEIN"/>
    <property type="match status" value="1"/>
</dbReference>
<dbReference type="InterPro" id="IPR042099">
    <property type="entry name" value="ANL_N_sf"/>
</dbReference>
<dbReference type="Proteomes" id="UP000824596">
    <property type="component" value="Unassembled WGS sequence"/>
</dbReference>
<evidence type="ECO:0000313" key="4">
    <source>
        <dbReference type="EMBL" id="KAH0960229.1"/>
    </source>
</evidence>
<keyword evidence="1" id="KW-0596">Phosphopantetheine</keyword>
<evidence type="ECO:0000259" key="3">
    <source>
        <dbReference type="PROSITE" id="PS50075"/>
    </source>
</evidence>
<dbReference type="SUPFAM" id="SSF51735">
    <property type="entry name" value="NAD(P)-binding Rossmann-fold domains"/>
    <property type="match status" value="1"/>
</dbReference>
<dbReference type="GeneID" id="68357513"/>
<organism evidence="4 5">
    <name type="scientific">Hirsutella rhossiliensis</name>
    <dbReference type="NCBI Taxonomy" id="111463"/>
    <lineage>
        <taxon>Eukaryota</taxon>
        <taxon>Fungi</taxon>
        <taxon>Dikarya</taxon>
        <taxon>Ascomycota</taxon>
        <taxon>Pezizomycotina</taxon>
        <taxon>Sordariomycetes</taxon>
        <taxon>Hypocreomycetidae</taxon>
        <taxon>Hypocreales</taxon>
        <taxon>Ophiocordycipitaceae</taxon>
        <taxon>Hirsutella</taxon>
    </lineage>
</organism>
<dbReference type="InterPro" id="IPR045851">
    <property type="entry name" value="AMP-bd_C_sf"/>
</dbReference>
<reference evidence="4" key="1">
    <citation type="submission" date="2021-09" db="EMBL/GenBank/DDBJ databases">
        <title>A high-quality genome of the endoparasitic fungus Hirsutella rhossiliensis with a comparison of Hirsutella genomes reveals transposable elements contributing to genome size variation.</title>
        <authorList>
            <person name="Lin R."/>
            <person name="Jiao Y."/>
            <person name="Sun X."/>
            <person name="Ling J."/>
            <person name="Xie B."/>
            <person name="Cheng X."/>
        </authorList>
    </citation>
    <scope>NUCLEOTIDE SEQUENCE</scope>
    <source>
        <strain evidence="4">HR02</strain>
    </source>
</reference>
<dbReference type="InterPro" id="IPR036291">
    <property type="entry name" value="NAD(P)-bd_dom_sf"/>
</dbReference>
<dbReference type="InterPro" id="IPR000873">
    <property type="entry name" value="AMP-dep_synth/lig_dom"/>
</dbReference>
<keyword evidence="5" id="KW-1185">Reference proteome</keyword>
<dbReference type="OrthoDB" id="408177at2759"/>
<dbReference type="Gene3D" id="3.40.50.720">
    <property type="entry name" value="NAD(P)-binding Rossmann-like Domain"/>
    <property type="match status" value="1"/>
</dbReference>
<dbReference type="EMBL" id="JAIZPD010000010">
    <property type="protein sequence ID" value="KAH0960229.1"/>
    <property type="molecule type" value="Genomic_DNA"/>
</dbReference>
<gene>
    <name evidence="4" type="ORF">HRG_08384</name>
</gene>
<dbReference type="RefSeq" id="XP_044717742.1">
    <property type="nucleotide sequence ID" value="XM_044866855.1"/>
</dbReference>
<dbReference type="SUPFAM" id="SSF56801">
    <property type="entry name" value="Acetyl-CoA synthetase-like"/>
    <property type="match status" value="1"/>
</dbReference>
<feature type="domain" description="Carrier" evidence="3">
    <location>
        <begin position="249"/>
        <end position="326"/>
    </location>
</feature>
<dbReference type="InterPro" id="IPR013120">
    <property type="entry name" value="FAR_NAD-bd"/>
</dbReference>
<dbReference type="Pfam" id="PF07993">
    <property type="entry name" value="NAD_binding_4"/>
    <property type="match status" value="1"/>
</dbReference>
<dbReference type="InterPro" id="IPR036736">
    <property type="entry name" value="ACP-like_sf"/>
</dbReference>
<name>A0A9P8SFN6_9HYPO</name>
<comment type="caution">
    <text evidence="4">The sequence shown here is derived from an EMBL/GenBank/DDBJ whole genome shotgun (WGS) entry which is preliminary data.</text>
</comment>
<dbReference type="SUPFAM" id="SSF47336">
    <property type="entry name" value="ACP-like"/>
    <property type="match status" value="1"/>
</dbReference>
<dbReference type="AlphaFoldDB" id="A0A9P8SFN6"/>
<sequence length="670" mass="73435">MASEIERLGITVMATTTALLNLAAFTHPQVFAKLRICFIGGEAANLAALKIILEEGPPEMLINAYGPTECCIFCLAHRITPKDIRDGSVSIGKPVGDAIAYIADDTGRPSDEGELWIGGPGVSPGYVNQPDKNAVAFTTSPDLTTIEDGQVDYIGRRDHQVKVRGFRIELGAVESALLVTRLFAEAVAMKIEIPEMGAGSILVAYAVPIDLSKPPATDEAMQSIKAILPDYMVPQLEVISQMPLNNHAKIDRKRLAELFSLWATILATPISVFGDQDDFVNLGGTSLQASLLISQIRRTFGVQVSLLTLYDNSTLCALESVITEGLNGRSETLRDERDAWLADSMVADDLPCPSGTVIDWCRDLEGRIFITGSTGFVGAFMLADLLRMPHVRQIGCLVRATNETAGMERLKAGMAKYNLWEESFAYKLLAIPGLLEDEYLGMGRNRFEEVASWASVVFHLGARVNYTQPYSLHRAANTLGTLNVVRFACTGRVKAVHYVSSISCFGPTGFVTGATTVKEDESLLPHLVALPYDHGYAQSQWVAEQLMRRACNPDDFFCRLIQACCEMGCYPKLPRQRKEFVPVDYVNAAILHIAMSPESLGRAYHIVPPTRAVSIDMDDSMNLIGERLLPLQPMLAEQVQDGQSYPGGLEFPVLGASLMKKYLEFLQAHY</sequence>
<keyword evidence="2" id="KW-0597">Phosphoprotein</keyword>
<dbReference type="Pfam" id="PF00550">
    <property type="entry name" value="PP-binding"/>
    <property type="match status" value="1"/>
</dbReference>
<dbReference type="Gene3D" id="1.10.1200.10">
    <property type="entry name" value="ACP-like"/>
    <property type="match status" value="1"/>
</dbReference>